<dbReference type="Gene3D" id="2.60.120.560">
    <property type="entry name" value="Exo-inulinase, domain 1"/>
    <property type="match status" value="1"/>
</dbReference>
<feature type="domain" description="Glycosyl hydrolase family 32 C-terminal" evidence="11">
    <location>
        <begin position="381"/>
        <end position="488"/>
    </location>
</feature>
<dbReference type="InterPro" id="IPR013320">
    <property type="entry name" value="ConA-like_dom_sf"/>
</dbReference>
<dbReference type="Pfam" id="PF08244">
    <property type="entry name" value="Glyco_hydro_32C"/>
    <property type="match status" value="1"/>
</dbReference>
<dbReference type="PANTHER" id="PTHR43101">
    <property type="entry name" value="BETA-FRUCTOSIDASE"/>
    <property type="match status" value="1"/>
</dbReference>
<dbReference type="InterPro" id="IPR013148">
    <property type="entry name" value="Glyco_hydro_32_N"/>
</dbReference>
<dbReference type="SMART" id="SM00640">
    <property type="entry name" value="Glyco_32"/>
    <property type="match status" value="1"/>
</dbReference>
<sequence>MQEQISRANSYIAQQAPQVNPRFRHGYHLMPPVGWMNDPNGFIYYEGYYHLFYQFYPYDSVWGPMHWGHARSKDLTHWEDLPVALAPSEAYDQSGCFSGSALVIDGQLVLMYTGHVDQQGQVTQTQCLAVSDDGINFRKYEGNPVIAHKHIEGVADIADFRDPKILQHNGRYYSVIASKTVDHRGQILLFESANGFEWDFKSVLLEGQAGHGVMWECPDLFPLDGKWVLIMSPIERERDGNAYWNLNSTVAYVGQMDWESGQFQVENQHEIDGGLDFYAPQTCLNSENERIMVAWMQMWQRNIPSHELGDGWAGAMSLPRQVRVMDNRLCQSIPSSVLAQFSEDKTWQGQLEPGQEFYLSDWVKSQQVLKLNLEAVPGAVFQLHYGGKSDYPEGLSLTWQADQALLTVKRDGVGHQIIGKEEPYLDSRLLDIWSDIPYRLELEIVRDTSSIEVFVNKKQVMSFTFYAEGLGTGIGLVSSQLVKVENLTNYSLI</sequence>
<evidence type="ECO:0000259" key="11">
    <source>
        <dbReference type="Pfam" id="PF08244"/>
    </source>
</evidence>
<feature type="domain" description="Glycosyl hydrolase family 32 N-terminal" evidence="10">
    <location>
        <begin position="28"/>
        <end position="331"/>
    </location>
</feature>
<dbReference type="eggNOG" id="COG1621">
    <property type="taxonomic scope" value="Bacteria"/>
</dbReference>
<proteinExistence type="inferred from homology"/>
<dbReference type="CDD" id="cd08996">
    <property type="entry name" value="GH32_FFase"/>
    <property type="match status" value="1"/>
</dbReference>
<comment type="subcellular location">
    <subcellularLocation>
        <location evidence="9">Cytoplasm</location>
    </subcellularLocation>
</comment>
<accession>W1Q4S2</accession>
<dbReference type="GO" id="GO:0004564">
    <property type="term" value="F:beta-fructofuranosidase activity"/>
    <property type="evidence" value="ECO:0007669"/>
    <property type="project" value="UniProtKB-EC"/>
</dbReference>
<dbReference type="AlphaFoldDB" id="W1Q4S2"/>
<keyword evidence="13" id="KW-1185">Reference proteome</keyword>
<dbReference type="Proteomes" id="UP000019050">
    <property type="component" value="Unassembled WGS sequence"/>
</dbReference>
<dbReference type="InterPro" id="IPR006232">
    <property type="entry name" value="Suc6P_hydrolase"/>
</dbReference>
<dbReference type="RefSeq" id="WP_023391165.1">
    <property type="nucleotide sequence ID" value="NZ_KI535340.1"/>
</dbReference>
<dbReference type="PANTHER" id="PTHR43101:SF1">
    <property type="entry name" value="BETA-FRUCTOSIDASE"/>
    <property type="match status" value="1"/>
</dbReference>
<comment type="pathway">
    <text evidence="1 9">Glycan biosynthesis; sucrose metabolism.</text>
</comment>
<evidence type="ECO:0000256" key="6">
    <source>
        <dbReference type="ARBA" id="ARBA00023295"/>
    </source>
</evidence>
<comment type="caution">
    <text evidence="12">The sequence shown here is derived from an EMBL/GenBank/DDBJ whole genome shotgun (WGS) entry which is preliminary data.</text>
</comment>
<dbReference type="STRING" id="592010.GCWU000182_000514"/>
<dbReference type="InterPro" id="IPR023296">
    <property type="entry name" value="Glyco_hydro_beta-prop_sf"/>
</dbReference>
<evidence type="ECO:0000256" key="3">
    <source>
        <dbReference type="ARBA" id="ARBA00012758"/>
    </source>
</evidence>
<dbReference type="NCBIfam" id="TIGR01322">
    <property type="entry name" value="scrB_fam"/>
    <property type="match status" value="1"/>
</dbReference>
<evidence type="ECO:0000256" key="4">
    <source>
        <dbReference type="ARBA" id="ARBA00019623"/>
    </source>
</evidence>
<gene>
    <name evidence="12" type="ORF">GCWU000182_000514</name>
</gene>
<dbReference type="OrthoDB" id="9759709at2"/>
<reference evidence="12" key="1">
    <citation type="submission" date="2013-06" db="EMBL/GenBank/DDBJ databases">
        <authorList>
            <person name="Weinstock G."/>
            <person name="Sodergren E."/>
            <person name="Clifton S."/>
            <person name="Fulton L."/>
            <person name="Fulton B."/>
            <person name="Courtney L."/>
            <person name="Fronick C."/>
            <person name="Harrison M."/>
            <person name="Strong C."/>
            <person name="Farmer C."/>
            <person name="Delahaunty K."/>
            <person name="Markovic C."/>
            <person name="Hall O."/>
            <person name="Minx P."/>
            <person name="Tomlinson C."/>
            <person name="Mitreva M."/>
            <person name="Nelson J."/>
            <person name="Hou S."/>
            <person name="Wollam A."/>
            <person name="Pepin K.H."/>
            <person name="Johnson M."/>
            <person name="Bhonagiri V."/>
            <person name="Nash W.E."/>
            <person name="Warren W."/>
            <person name="Chinwalla A."/>
            <person name="Mardis E.R."/>
            <person name="Wilson R.K."/>
        </authorList>
    </citation>
    <scope>NUCLEOTIDE SEQUENCE [LARGE SCALE GENOMIC DNA]</scope>
    <source>
        <strain evidence="12">ATCC 49176</strain>
    </source>
</reference>
<comment type="function">
    <text evidence="9">Enables the bacterium to metabolize sucrose as a sole carbon source.</text>
</comment>
<dbReference type="Pfam" id="PF00251">
    <property type="entry name" value="Glyco_hydro_32N"/>
    <property type="match status" value="1"/>
</dbReference>
<dbReference type="EC" id="3.2.1.26" evidence="3 8"/>
<dbReference type="EMBL" id="ACIN03000003">
    <property type="protein sequence ID" value="ESK66171.1"/>
    <property type="molecule type" value="Genomic_DNA"/>
</dbReference>
<dbReference type="GO" id="GO:0005737">
    <property type="term" value="C:cytoplasm"/>
    <property type="evidence" value="ECO:0007669"/>
    <property type="project" value="UniProtKB-SubCell"/>
</dbReference>
<evidence type="ECO:0000313" key="12">
    <source>
        <dbReference type="EMBL" id="ESK66171.1"/>
    </source>
</evidence>
<dbReference type="Gene3D" id="2.115.10.20">
    <property type="entry name" value="Glycosyl hydrolase domain, family 43"/>
    <property type="match status" value="1"/>
</dbReference>
<dbReference type="InterPro" id="IPR001362">
    <property type="entry name" value="Glyco_hydro_32"/>
</dbReference>
<dbReference type="UniPathway" id="UPA00238"/>
<evidence type="ECO:0000256" key="2">
    <source>
        <dbReference type="ARBA" id="ARBA00009902"/>
    </source>
</evidence>
<dbReference type="SUPFAM" id="SSF49899">
    <property type="entry name" value="Concanavalin A-like lectins/glucanases"/>
    <property type="match status" value="1"/>
</dbReference>
<keyword evidence="9" id="KW-0963">Cytoplasm</keyword>
<evidence type="ECO:0000313" key="13">
    <source>
        <dbReference type="Proteomes" id="UP000019050"/>
    </source>
</evidence>
<keyword evidence="5 8" id="KW-0378">Hydrolase</keyword>
<dbReference type="HOGENOM" id="CLU_001528_7_1_9"/>
<evidence type="ECO:0000256" key="9">
    <source>
        <dbReference type="RuleBase" id="RU365015"/>
    </source>
</evidence>
<organism evidence="12 13">
    <name type="scientific">Abiotrophia defectiva ATCC 49176</name>
    <dbReference type="NCBI Taxonomy" id="592010"/>
    <lineage>
        <taxon>Bacteria</taxon>
        <taxon>Bacillati</taxon>
        <taxon>Bacillota</taxon>
        <taxon>Bacilli</taxon>
        <taxon>Lactobacillales</taxon>
        <taxon>Aerococcaceae</taxon>
        <taxon>Abiotrophia</taxon>
    </lineage>
</organism>
<dbReference type="InterPro" id="IPR051214">
    <property type="entry name" value="GH32_Enzymes"/>
</dbReference>
<dbReference type="PROSITE" id="PS00609">
    <property type="entry name" value="GLYCOSYL_HYDROL_F32"/>
    <property type="match status" value="1"/>
</dbReference>
<protein>
    <recommendedName>
        <fullName evidence="4 8">Sucrose-6-phosphate hydrolase</fullName>
        <ecNumber evidence="3 8">3.2.1.26</ecNumber>
    </recommendedName>
    <alternativeName>
        <fullName evidence="7 9">Invertase</fullName>
    </alternativeName>
</protein>
<dbReference type="GeneID" id="84816611"/>
<dbReference type="InterPro" id="IPR018053">
    <property type="entry name" value="Glyco_hydro_32_AS"/>
</dbReference>
<evidence type="ECO:0000256" key="1">
    <source>
        <dbReference type="ARBA" id="ARBA00004914"/>
    </source>
</evidence>
<comment type="catalytic activity">
    <reaction evidence="8">
        <text>Hydrolysis of terminal non-reducing beta-D-fructofuranoside residues in beta-D-fructofuranosides.</text>
        <dbReference type="EC" id="3.2.1.26"/>
    </reaction>
</comment>
<evidence type="ECO:0000256" key="7">
    <source>
        <dbReference type="ARBA" id="ARBA00033367"/>
    </source>
</evidence>
<evidence type="ECO:0000256" key="5">
    <source>
        <dbReference type="ARBA" id="ARBA00022801"/>
    </source>
</evidence>
<evidence type="ECO:0000256" key="8">
    <source>
        <dbReference type="RuleBase" id="RU362110"/>
    </source>
</evidence>
<dbReference type="GO" id="GO:0005985">
    <property type="term" value="P:sucrose metabolic process"/>
    <property type="evidence" value="ECO:0007669"/>
    <property type="project" value="UniProtKB-UniPathway"/>
</dbReference>
<dbReference type="InterPro" id="IPR013189">
    <property type="entry name" value="Glyco_hydro_32_C"/>
</dbReference>
<name>W1Q4S2_ABIDE</name>
<comment type="similarity">
    <text evidence="2 8">Belongs to the glycosyl hydrolase 32 family.</text>
</comment>
<keyword evidence="6 8" id="KW-0326">Glycosidase</keyword>
<keyword evidence="9" id="KW-0119">Carbohydrate metabolism</keyword>
<dbReference type="SUPFAM" id="SSF75005">
    <property type="entry name" value="Arabinanase/levansucrase/invertase"/>
    <property type="match status" value="1"/>
</dbReference>
<evidence type="ECO:0000259" key="10">
    <source>
        <dbReference type="Pfam" id="PF00251"/>
    </source>
</evidence>